<evidence type="ECO:0000313" key="1">
    <source>
        <dbReference type="EMBL" id="QBZ54058.1"/>
    </source>
</evidence>
<dbReference type="AlphaFoldDB" id="A0A4P7MVJ1"/>
<proteinExistence type="predicted"/>
<organism evidence="1 2">
    <name type="scientific">Pyricularia oryzae</name>
    <name type="common">Rice blast fungus</name>
    <name type="synonym">Magnaporthe oryzae</name>
    <dbReference type="NCBI Taxonomy" id="318829"/>
    <lineage>
        <taxon>Eukaryota</taxon>
        <taxon>Fungi</taxon>
        <taxon>Dikarya</taxon>
        <taxon>Ascomycota</taxon>
        <taxon>Pezizomycotina</taxon>
        <taxon>Sordariomycetes</taxon>
        <taxon>Sordariomycetidae</taxon>
        <taxon>Magnaporthales</taxon>
        <taxon>Pyriculariaceae</taxon>
        <taxon>Pyricularia</taxon>
    </lineage>
</organism>
<evidence type="ECO:0000313" key="2">
    <source>
        <dbReference type="Proteomes" id="UP000294847"/>
    </source>
</evidence>
<dbReference type="Proteomes" id="UP000294847">
    <property type="component" value="Chromosome 1"/>
</dbReference>
<protein>
    <submittedName>
        <fullName evidence="1">Uncharacterized protein</fullName>
    </submittedName>
</protein>
<dbReference type="OMA" id="AWPIYYS"/>
<accession>A0A4P7MVJ1</accession>
<dbReference type="EMBL" id="CP034204">
    <property type="protein sequence ID" value="QBZ54058.1"/>
    <property type="molecule type" value="Genomic_DNA"/>
</dbReference>
<reference evidence="1 2" key="1">
    <citation type="journal article" date="2019" name="Mol. Biol. Evol.">
        <title>Blast fungal genomes show frequent chromosomal changes, gene gains and losses, and effector gene turnover.</title>
        <authorList>
            <person name="Gomez Luciano L.B."/>
            <person name="Jason Tsai I."/>
            <person name="Chuma I."/>
            <person name="Tosa Y."/>
            <person name="Chen Y.H."/>
            <person name="Li J.Y."/>
            <person name="Li M.Y."/>
            <person name="Jade Lu M.Y."/>
            <person name="Nakayashiki H."/>
            <person name="Li W.H."/>
        </authorList>
    </citation>
    <scope>NUCLEOTIDE SEQUENCE [LARGE SCALE GENOMIC DNA]</scope>
    <source>
        <strain evidence="1">MZ5-1-6</strain>
    </source>
</reference>
<name>A0A4P7MVJ1_PYROR</name>
<gene>
    <name evidence="1" type="ORF">PoMZ_09749</name>
</gene>
<sequence length="140" mass="15079">MSIARILAVLALVLSLSGGVVKAWPIYYSQVSSPLSRASSQYRIDPDWAAQHVLAGSATYGLNFPGEYDYAAFYCQNLCDGTRGCKSMFTSFDSSRPAAPKSWGVCTVFDAPLEPRLYVDQSDGNFPAVGGYNKFGSPIG</sequence>